<dbReference type="EMBL" id="OY726394">
    <property type="protein sequence ID" value="CAJ1493504.1"/>
    <property type="molecule type" value="Genomic_DNA"/>
</dbReference>
<evidence type="ECO:0008006" key="4">
    <source>
        <dbReference type="Google" id="ProtNLM"/>
    </source>
</evidence>
<organism evidence="2 3">
    <name type="scientific">[Mycobacterium] kokjensenii</name>
    <dbReference type="NCBI Taxonomy" id="3064287"/>
    <lineage>
        <taxon>Bacteria</taxon>
        <taxon>Bacillati</taxon>
        <taxon>Actinomycetota</taxon>
        <taxon>Actinomycetes</taxon>
        <taxon>Mycobacteriales</taxon>
        <taxon>Mycobacteriaceae</taxon>
        <taxon>Mycolicibacter</taxon>
    </lineage>
</organism>
<sequence>MNAVAGTVRKVAGAANRAVIMTTEAAGAIGGAALNGAIGGIKGAVSGAQRGLSTGSHSTPAAALTLGALGVAGLVEWPVLVAVGGTALALKQLSNRAGNGAAPVAAPAKPATAAAAADRPLKAVKATPAAKATPATKATKPAGSATTARRSPQPKKAAARRTGAGSTRTRH</sequence>
<feature type="compositionally biased region" description="Low complexity" evidence="1">
    <location>
        <begin position="160"/>
        <end position="171"/>
    </location>
</feature>
<evidence type="ECO:0000256" key="1">
    <source>
        <dbReference type="SAM" id="MobiDB-lite"/>
    </source>
</evidence>
<name>A0ABM9L702_9MYCO</name>
<gene>
    <name evidence="2" type="ORF">MU0083_000350</name>
</gene>
<keyword evidence="3" id="KW-1185">Reference proteome</keyword>
<protein>
    <recommendedName>
        <fullName evidence="4">Transmembrane protein</fullName>
    </recommendedName>
</protein>
<reference evidence="2 3" key="1">
    <citation type="submission" date="2023-08" db="EMBL/GenBank/DDBJ databases">
        <authorList>
            <person name="Folkvardsen B D."/>
            <person name="Norman A."/>
        </authorList>
    </citation>
    <scope>NUCLEOTIDE SEQUENCE [LARGE SCALE GENOMIC DNA]</scope>
    <source>
        <strain evidence="2 3">Mu0083</strain>
    </source>
</reference>
<evidence type="ECO:0000313" key="2">
    <source>
        <dbReference type="EMBL" id="CAJ1493504.1"/>
    </source>
</evidence>
<dbReference type="RefSeq" id="WP_308475004.1">
    <property type="nucleotide sequence ID" value="NZ_OY726394.1"/>
</dbReference>
<accession>A0ABM9L702</accession>
<feature type="region of interest" description="Disordered" evidence="1">
    <location>
        <begin position="116"/>
        <end position="171"/>
    </location>
</feature>
<evidence type="ECO:0000313" key="3">
    <source>
        <dbReference type="Proteomes" id="UP001190336"/>
    </source>
</evidence>
<feature type="compositionally biased region" description="Low complexity" evidence="1">
    <location>
        <begin position="116"/>
        <end position="148"/>
    </location>
</feature>
<proteinExistence type="predicted"/>
<dbReference type="Proteomes" id="UP001190336">
    <property type="component" value="Chromosome"/>
</dbReference>